<dbReference type="Proteomes" id="UP001172083">
    <property type="component" value="Unassembled WGS sequence"/>
</dbReference>
<dbReference type="PANTHER" id="PTHR21621:SF0">
    <property type="entry name" value="BETA-CITRYLGLUTAMATE SYNTHASE B-RELATED"/>
    <property type="match status" value="1"/>
</dbReference>
<gene>
    <name evidence="1" type="primary">gwsG</name>
    <name evidence="1" type="ORF">QQ020_03165</name>
</gene>
<dbReference type="EMBL" id="JAUJEB010000001">
    <property type="protein sequence ID" value="MDN5211026.1"/>
    <property type="molecule type" value="Genomic_DNA"/>
</dbReference>
<evidence type="ECO:0000313" key="2">
    <source>
        <dbReference type="Proteomes" id="UP001172083"/>
    </source>
</evidence>
<accession>A0ABT8L3J2</accession>
<evidence type="ECO:0000313" key="1">
    <source>
        <dbReference type="EMBL" id="MDN5211026.1"/>
    </source>
</evidence>
<proteinExistence type="predicted"/>
<dbReference type="RefSeq" id="WP_346756362.1">
    <property type="nucleotide sequence ID" value="NZ_JAUJEB010000001.1"/>
</dbReference>
<name>A0ABT8L3J2_9BACT</name>
<dbReference type="PANTHER" id="PTHR21621">
    <property type="entry name" value="RIBOSOMAL PROTEIN S6 MODIFICATION PROTEIN"/>
    <property type="match status" value="1"/>
</dbReference>
<protein>
    <submittedName>
        <fullName evidence="1">Grasp-with-spasm system ATP-grasp peptide maturase</fullName>
    </submittedName>
</protein>
<keyword evidence="2" id="KW-1185">Reference proteome</keyword>
<reference evidence="1" key="1">
    <citation type="submission" date="2023-06" db="EMBL/GenBank/DDBJ databases">
        <title>Genomic of Agaribacillus aureum.</title>
        <authorList>
            <person name="Wang G."/>
        </authorList>
    </citation>
    <scope>NUCLEOTIDE SEQUENCE</scope>
    <source>
        <strain evidence="1">BMA12</strain>
    </source>
</reference>
<comment type="caution">
    <text evidence="1">The sequence shown here is derived from an EMBL/GenBank/DDBJ whole genome shotgun (WGS) entry which is preliminary data.</text>
</comment>
<organism evidence="1 2">
    <name type="scientific">Agaribacillus aureus</name>
    <dbReference type="NCBI Taxonomy" id="3051825"/>
    <lineage>
        <taxon>Bacteria</taxon>
        <taxon>Pseudomonadati</taxon>
        <taxon>Bacteroidota</taxon>
        <taxon>Cytophagia</taxon>
        <taxon>Cytophagales</taxon>
        <taxon>Splendidivirgaceae</taxon>
        <taxon>Agaribacillus</taxon>
    </lineage>
</organism>
<dbReference type="InterPro" id="IPR026455">
    <property type="entry name" value="GRASP_w_spasm"/>
</dbReference>
<dbReference type="SUPFAM" id="SSF56059">
    <property type="entry name" value="Glutathione synthetase ATP-binding domain-like"/>
    <property type="match status" value="1"/>
</dbReference>
<sequence length="329" mass="38493">MILIITNGEDISALHVMEWINWSKGQFEVMKGDYTLRNTPFSYLLNNEETTINLKNKPLNKVKPNVVFYRRWKSKPYYAGNHSFDPIADNELNTDIARHIENEQLYSDCGFVALLEDAHWLGNFGFRKSEDKIKVLICARQLGISIPPTLVTTQKSELSQFHKEQGTLITKGIHNVTIFSHQDTRYMMYTQEINKTDIEKLPDLFYPSLFQKQIKKELELRIFYLEPEFYAMAIFSQANDQTAVDFRHYDYSKPNRKVPFRLPDKLKKKLKKLMEKLSLNTGSIDMILTTEGKFVFLEVNPIGQFGMTSFPCNYNLEKKIAEYLMKHDV</sequence>
<dbReference type="Gene3D" id="3.30.470.20">
    <property type="entry name" value="ATP-grasp fold, B domain"/>
    <property type="match status" value="1"/>
</dbReference>
<dbReference type="NCBIfam" id="TIGR04192">
    <property type="entry name" value="GRASP_w_spasm"/>
    <property type="match status" value="1"/>
</dbReference>